<accession>A0ABT2HWA6</accession>
<name>A0ABT2HWA6_9MICO</name>
<organism evidence="2 3">
    <name type="scientific">Pseudoclavibacter albus</name>
    <dbReference type="NCBI Taxonomy" id="272241"/>
    <lineage>
        <taxon>Bacteria</taxon>
        <taxon>Bacillati</taxon>
        <taxon>Actinomycetota</taxon>
        <taxon>Actinomycetes</taxon>
        <taxon>Micrococcales</taxon>
        <taxon>Microbacteriaceae</taxon>
        <taxon>Pseudoclavibacter</taxon>
    </lineage>
</organism>
<dbReference type="EMBL" id="JALXSQ010000013">
    <property type="protein sequence ID" value="MCT2042599.1"/>
    <property type="molecule type" value="Genomic_DNA"/>
</dbReference>
<comment type="caution">
    <text evidence="2">The sequence shown here is derived from an EMBL/GenBank/DDBJ whole genome shotgun (WGS) entry which is preliminary data.</text>
</comment>
<evidence type="ECO:0000256" key="1">
    <source>
        <dbReference type="SAM" id="MobiDB-lite"/>
    </source>
</evidence>
<evidence type="ECO:0000313" key="3">
    <source>
        <dbReference type="Proteomes" id="UP001525379"/>
    </source>
</evidence>
<reference evidence="2 3" key="1">
    <citation type="submission" date="2022-04" db="EMBL/GenBank/DDBJ databases">
        <title>Human microbiome associated bacterial genomes.</title>
        <authorList>
            <person name="Sandstrom S."/>
            <person name="Salamzade R."/>
            <person name="Kalan L.R."/>
        </authorList>
    </citation>
    <scope>NUCLEOTIDE SEQUENCE [LARGE SCALE GENOMIC DNA]</scope>
    <source>
        <strain evidence="3">p3-SID1799</strain>
    </source>
</reference>
<gene>
    <name evidence="2" type="ORF">M3D15_04520</name>
</gene>
<sequence length="152" mass="15686">MVEIVDIAELRGPIGYSYKPRQSGAQLVFDTYQKDKLIASGTIVVDLPPGPTPDITMTAKGIAFGLQPTVTKSGTPLKPVFELGVPAGATGPAPKLQPGNITVVPFGSTPTFAFRELSPGTYAVDLGTVQGPKGDKGDTGSASTTIWADPVS</sequence>
<proteinExistence type="predicted"/>
<dbReference type="RefSeq" id="WP_260104061.1">
    <property type="nucleotide sequence ID" value="NZ_JALXSQ010000013.1"/>
</dbReference>
<protein>
    <submittedName>
        <fullName evidence="2">Uncharacterized protein</fullName>
    </submittedName>
</protein>
<evidence type="ECO:0000313" key="2">
    <source>
        <dbReference type="EMBL" id="MCT2042599.1"/>
    </source>
</evidence>
<dbReference type="Proteomes" id="UP001525379">
    <property type="component" value="Unassembled WGS sequence"/>
</dbReference>
<keyword evidence="3" id="KW-1185">Reference proteome</keyword>
<feature type="region of interest" description="Disordered" evidence="1">
    <location>
        <begin position="129"/>
        <end position="152"/>
    </location>
</feature>